<evidence type="ECO:0000313" key="1">
    <source>
        <dbReference type="EMBL" id="CAG6574596.1"/>
    </source>
</evidence>
<accession>A0A8D8NR80</accession>
<protein>
    <submittedName>
        <fullName evidence="1">(northern house mosquito) hypothetical protein</fullName>
    </submittedName>
</protein>
<dbReference type="EMBL" id="HBUE01186467">
    <property type="protein sequence ID" value="CAG6522959.1"/>
    <property type="molecule type" value="Transcribed_RNA"/>
</dbReference>
<name>A0A8D8NR80_CULPI</name>
<proteinExistence type="predicted"/>
<dbReference type="EMBL" id="HBUE01292205">
    <property type="protein sequence ID" value="CAG6574596.1"/>
    <property type="molecule type" value="Transcribed_RNA"/>
</dbReference>
<dbReference type="AlphaFoldDB" id="A0A8D8NR80"/>
<sequence>MAIFCWPKVSRRVTCARTCSTLKVACTWSRSMKLPRMDIITTYSILTTITFRTTSMPFSTFISQPISMPTSRNRRVASTVQTARSRLHSGRMSASSLKFQRGTVSSTRKMILLC</sequence>
<reference evidence="1" key="1">
    <citation type="submission" date="2021-05" db="EMBL/GenBank/DDBJ databases">
        <authorList>
            <person name="Alioto T."/>
            <person name="Alioto T."/>
            <person name="Gomez Garrido J."/>
        </authorList>
    </citation>
    <scope>NUCLEOTIDE SEQUENCE</scope>
</reference>
<organism evidence="1">
    <name type="scientific">Culex pipiens</name>
    <name type="common">House mosquito</name>
    <dbReference type="NCBI Taxonomy" id="7175"/>
    <lineage>
        <taxon>Eukaryota</taxon>
        <taxon>Metazoa</taxon>
        <taxon>Ecdysozoa</taxon>
        <taxon>Arthropoda</taxon>
        <taxon>Hexapoda</taxon>
        <taxon>Insecta</taxon>
        <taxon>Pterygota</taxon>
        <taxon>Neoptera</taxon>
        <taxon>Endopterygota</taxon>
        <taxon>Diptera</taxon>
        <taxon>Nematocera</taxon>
        <taxon>Culicoidea</taxon>
        <taxon>Culicidae</taxon>
        <taxon>Culicinae</taxon>
        <taxon>Culicini</taxon>
        <taxon>Culex</taxon>
        <taxon>Culex</taxon>
    </lineage>
</organism>